<evidence type="ECO:0000256" key="2">
    <source>
        <dbReference type="SAM" id="Phobius"/>
    </source>
</evidence>
<proteinExistence type="predicted"/>
<evidence type="ECO:0000313" key="4">
    <source>
        <dbReference type="EMBL" id="ODR98186.1"/>
    </source>
</evidence>
<keyword evidence="2" id="KW-1133">Transmembrane helix</keyword>
<dbReference type="Pfam" id="PF14237">
    <property type="entry name" value="GYF_2"/>
    <property type="match status" value="1"/>
</dbReference>
<gene>
    <name evidence="4" type="ORF">AUC69_09695</name>
</gene>
<feature type="compositionally biased region" description="Basic and acidic residues" evidence="1">
    <location>
        <begin position="1"/>
        <end position="10"/>
    </location>
</feature>
<feature type="transmembrane region" description="Helical" evidence="2">
    <location>
        <begin position="222"/>
        <end position="242"/>
    </location>
</feature>
<keyword evidence="2" id="KW-0812">Transmembrane</keyword>
<dbReference type="AlphaFoldDB" id="A0A1E3VZ48"/>
<feature type="region of interest" description="Disordered" evidence="1">
    <location>
        <begin position="1"/>
        <end position="25"/>
    </location>
</feature>
<sequence length="305" mass="32441">MQERVAKPEAVDSEPTWYLTRGGEQLGPLTGRELSLFAEGGNFKPGDLVWTAGFDAWKPADDVFGLSPSPEATTQAAPEPVNETSEQGETSEQDGASKRDGASDSVTFSLLPAPEAEPVDIPASLGDVGDAVFDAGPAFDDAAHGFDDAAHATAEPNGEDVDALIQALTGRGEPAKPTLKARVLQEIKKFAGIFVYLWVVFIVLLLHEWIVLSENHINFKFYGLAAINALVLAKIMLIADNFRFAERLKGMPLIYPIIYKAVAFTTLLFAAYVLEEMLIGGIFGKGVLASVPNVGGGLGGAFGLC</sequence>
<dbReference type="Proteomes" id="UP000094472">
    <property type="component" value="Unassembled WGS sequence"/>
</dbReference>
<feature type="compositionally biased region" description="Polar residues" evidence="1">
    <location>
        <begin position="70"/>
        <end position="94"/>
    </location>
</feature>
<feature type="domain" description="GYF" evidence="3">
    <location>
        <begin position="17"/>
        <end position="64"/>
    </location>
</feature>
<keyword evidence="5" id="KW-1185">Reference proteome</keyword>
<dbReference type="RefSeq" id="WP_069441407.1">
    <property type="nucleotide sequence ID" value="NZ_LPWF01000023.1"/>
</dbReference>
<reference evidence="4 5" key="1">
    <citation type="journal article" date="2016" name="Environ. Microbiol.">
        <title>New Methyloceanibacter diversity from North Sea sediments includes methanotroph containing solely the soluble methane monooxygenase.</title>
        <authorList>
            <person name="Vekeman B."/>
            <person name="Kerckhof F.M."/>
            <person name="Cremers G."/>
            <person name="de Vos P."/>
            <person name="Vandamme P."/>
            <person name="Boon N."/>
            <person name="Op den Camp H.J."/>
            <person name="Heylen K."/>
        </authorList>
    </citation>
    <scope>NUCLEOTIDE SEQUENCE [LARGE SCALE GENOMIC DNA]</scope>
    <source>
        <strain evidence="4 5">R-67175</strain>
    </source>
</reference>
<accession>A0A1E3VZ48</accession>
<feature type="region of interest" description="Disordered" evidence="1">
    <location>
        <begin position="60"/>
        <end position="105"/>
    </location>
</feature>
<feature type="transmembrane region" description="Helical" evidence="2">
    <location>
        <begin position="190"/>
        <end position="210"/>
    </location>
</feature>
<evidence type="ECO:0000313" key="5">
    <source>
        <dbReference type="Proteomes" id="UP000094472"/>
    </source>
</evidence>
<name>A0A1E3VZ48_9HYPH</name>
<feature type="transmembrane region" description="Helical" evidence="2">
    <location>
        <begin position="254"/>
        <end position="274"/>
    </location>
</feature>
<organism evidence="4 5">
    <name type="scientific">Methyloceanibacter superfactus</name>
    <dbReference type="NCBI Taxonomy" id="1774969"/>
    <lineage>
        <taxon>Bacteria</taxon>
        <taxon>Pseudomonadati</taxon>
        <taxon>Pseudomonadota</taxon>
        <taxon>Alphaproteobacteria</taxon>
        <taxon>Hyphomicrobiales</taxon>
        <taxon>Hyphomicrobiaceae</taxon>
        <taxon>Methyloceanibacter</taxon>
    </lineage>
</organism>
<evidence type="ECO:0000256" key="1">
    <source>
        <dbReference type="SAM" id="MobiDB-lite"/>
    </source>
</evidence>
<protein>
    <recommendedName>
        <fullName evidence="3">GYF domain-containing protein</fullName>
    </recommendedName>
</protein>
<dbReference type="EMBL" id="LPWF01000023">
    <property type="protein sequence ID" value="ODR98186.1"/>
    <property type="molecule type" value="Genomic_DNA"/>
</dbReference>
<keyword evidence="2" id="KW-0472">Membrane</keyword>
<dbReference type="OrthoDB" id="9764015at2"/>
<evidence type="ECO:0000259" key="3">
    <source>
        <dbReference type="Pfam" id="PF14237"/>
    </source>
</evidence>
<dbReference type="InterPro" id="IPR025640">
    <property type="entry name" value="GYF_2"/>
</dbReference>
<comment type="caution">
    <text evidence="4">The sequence shown here is derived from an EMBL/GenBank/DDBJ whole genome shotgun (WGS) entry which is preliminary data.</text>
</comment>